<protein>
    <submittedName>
        <fullName evidence="1">Uncharacterized protein</fullName>
    </submittedName>
</protein>
<name>A0A9P0GBF5_9CUCU</name>
<evidence type="ECO:0000313" key="2">
    <source>
        <dbReference type="Proteomes" id="UP001153636"/>
    </source>
</evidence>
<keyword evidence="2" id="KW-1185">Reference proteome</keyword>
<dbReference type="Proteomes" id="UP001153636">
    <property type="component" value="Chromosome 15"/>
</dbReference>
<reference evidence="1" key="1">
    <citation type="submission" date="2022-01" db="EMBL/GenBank/DDBJ databases">
        <authorList>
            <person name="King R."/>
        </authorList>
    </citation>
    <scope>NUCLEOTIDE SEQUENCE</scope>
</reference>
<organism evidence="1 2">
    <name type="scientific">Psylliodes chrysocephalus</name>
    <dbReference type="NCBI Taxonomy" id="3402493"/>
    <lineage>
        <taxon>Eukaryota</taxon>
        <taxon>Metazoa</taxon>
        <taxon>Ecdysozoa</taxon>
        <taxon>Arthropoda</taxon>
        <taxon>Hexapoda</taxon>
        <taxon>Insecta</taxon>
        <taxon>Pterygota</taxon>
        <taxon>Neoptera</taxon>
        <taxon>Endopterygota</taxon>
        <taxon>Coleoptera</taxon>
        <taxon>Polyphaga</taxon>
        <taxon>Cucujiformia</taxon>
        <taxon>Chrysomeloidea</taxon>
        <taxon>Chrysomelidae</taxon>
        <taxon>Galerucinae</taxon>
        <taxon>Alticini</taxon>
        <taxon>Psylliodes</taxon>
    </lineage>
</organism>
<evidence type="ECO:0000313" key="1">
    <source>
        <dbReference type="EMBL" id="CAH1103790.1"/>
    </source>
</evidence>
<gene>
    <name evidence="1" type="ORF">PSYICH_LOCUS4847</name>
</gene>
<dbReference type="EMBL" id="OV651827">
    <property type="protein sequence ID" value="CAH1103790.1"/>
    <property type="molecule type" value="Genomic_DNA"/>
</dbReference>
<proteinExistence type="predicted"/>
<dbReference type="AlphaFoldDB" id="A0A9P0GBF5"/>
<accession>A0A9P0GBF5</accession>
<sequence>MEGDQFIILKYGKDPEDSTIQKYLDPQLAQMVENGQLRKTYVDIIKNIKKEVDIEELVVEKINKTKNEEVEVRIKGTEENAKLQFRQLLTTKMKAYAEVGIRKRNQPVIILDIDETTQEGVKDVIQRELEKGKNWK</sequence>